<feature type="transmembrane region" description="Helical" evidence="8">
    <location>
        <begin position="229"/>
        <end position="253"/>
    </location>
</feature>
<evidence type="ECO:0000256" key="8">
    <source>
        <dbReference type="SAM" id="Phobius"/>
    </source>
</evidence>
<dbReference type="InterPro" id="IPR003838">
    <property type="entry name" value="ABC3_permease_C"/>
</dbReference>
<evidence type="ECO:0000256" key="6">
    <source>
        <dbReference type="ARBA" id="ARBA00023136"/>
    </source>
</evidence>
<proteinExistence type="predicted"/>
<keyword evidence="3" id="KW-1003">Cell membrane</keyword>
<evidence type="ECO:0000313" key="11">
    <source>
        <dbReference type="Proteomes" id="UP000276526"/>
    </source>
</evidence>
<evidence type="ECO:0000256" key="1">
    <source>
        <dbReference type="ARBA" id="ARBA00004651"/>
    </source>
</evidence>
<protein>
    <submittedName>
        <fullName evidence="10">ABC transporter substrate-binding protein</fullName>
    </submittedName>
</protein>
<keyword evidence="5 8" id="KW-1133">Transmembrane helix</keyword>
<dbReference type="PANTHER" id="PTHR43738:SF1">
    <property type="entry name" value="HEMIN TRANSPORT SYSTEM PERMEASE PROTEIN HRTB-RELATED"/>
    <property type="match status" value="1"/>
</dbReference>
<evidence type="ECO:0000256" key="3">
    <source>
        <dbReference type="ARBA" id="ARBA00022475"/>
    </source>
</evidence>
<evidence type="ECO:0000256" key="7">
    <source>
        <dbReference type="SAM" id="MobiDB-lite"/>
    </source>
</evidence>
<feature type="domain" description="ABC3 transporter permease C-terminal" evidence="9">
    <location>
        <begin position="232"/>
        <end position="336"/>
    </location>
</feature>
<gene>
    <name evidence="10" type="ORF">CXF48_00620</name>
</gene>
<comment type="caution">
    <text evidence="10">The sequence shown here is derived from an EMBL/GenBank/DDBJ whole genome shotgun (WGS) entry which is preliminary data.</text>
</comment>
<organism evidence="10 11">
    <name type="scientific">Corynebacterium bovis</name>
    <dbReference type="NCBI Taxonomy" id="36808"/>
    <lineage>
        <taxon>Bacteria</taxon>
        <taxon>Bacillati</taxon>
        <taxon>Actinomycetota</taxon>
        <taxon>Actinomycetes</taxon>
        <taxon>Mycobacteriales</taxon>
        <taxon>Corynebacteriaceae</taxon>
        <taxon>Corynebacterium</taxon>
    </lineage>
</organism>
<evidence type="ECO:0000256" key="2">
    <source>
        <dbReference type="ARBA" id="ARBA00022448"/>
    </source>
</evidence>
<dbReference type="PANTHER" id="PTHR43738">
    <property type="entry name" value="ABC TRANSPORTER, MEMBRANE PROTEIN"/>
    <property type="match status" value="1"/>
</dbReference>
<reference evidence="10 11" key="1">
    <citation type="submission" date="2018-01" db="EMBL/GenBank/DDBJ databases">
        <title>Twenty Corynebacterium bovis Genomes.</title>
        <authorList>
            <person name="Gulvik C.A."/>
        </authorList>
    </citation>
    <scope>NUCLEOTIDE SEQUENCE [LARGE SCALE GENOMIC DNA]</scope>
    <source>
        <strain evidence="10 11">F6900</strain>
    </source>
</reference>
<comment type="subcellular location">
    <subcellularLocation>
        <location evidence="1">Cell membrane</location>
        <topology evidence="1">Multi-pass membrane protein</topology>
    </subcellularLocation>
</comment>
<evidence type="ECO:0000259" key="9">
    <source>
        <dbReference type="Pfam" id="PF02687"/>
    </source>
</evidence>
<feature type="region of interest" description="Disordered" evidence="7">
    <location>
        <begin position="113"/>
        <end position="133"/>
    </location>
</feature>
<dbReference type="AlphaFoldDB" id="A0A426Q1L9"/>
<feature type="transmembrane region" description="Helical" evidence="8">
    <location>
        <begin position="15"/>
        <end position="40"/>
    </location>
</feature>
<feature type="transmembrane region" description="Helical" evidence="8">
    <location>
        <begin position="280"/>
        <end position="303"/>
    </location>
</feature>
<evidence type="ECO:0000256" key="5">
    <source>
        <dbReference type="ARBA" id="ARBA00022989"/>
    </source>
</evidence>
<dbReference type="EMBL" id="PQNK01000001">
    <property type="protein sequence ID" value="RRO87909.1"/>
    <property type="molecule type" value="Genomic_DNA"/>
</dbReference>
<evidence type="ECO:0000313" key="10">
    <source>
        <dbReference type="EMBL" id="RRO87909.1"/>
    </source>
</evidence>
<keyword evidence="2" id="KW-0813">Transport</keyword>
<name>A0A426Q1L9_9CORY</name>
<feature type="transmembrane region" description="Helical" evidence="8">
    <location>
        <begin position="315"/>
        <end position="337"/>
    </location>
</feature>
<accession>A0A426Q1L9</accession>
<sequence>MFVGLRDIRSARGRFILITVTVAMTALLVSFLSGLTGGLAHRNTAVLDRFTGQAVIAGDSIDRSVIPAPEVDRILGTDPTRAGDDAPTALHLGRGSFGDTGVITAAVTGGAAGEVGGRQAPRPAPGHVVVPDGTARVGDTVTVAGREATVSGTTPDDWYSHQQVVWVNWADTDGTATVVSGLDADATVRDASAAADGTAASPAGPALTATTTADLPDTMASYSAEHTTLLLVNVMLMVIAALVTGAFFTVWTIQRLPDIATLKALGASTWSLMRDALGQALIVLVVGVGVGLALTLTAAAFIGDGVPFVATAGTTVLPALALTVLGVLGVTGALGYVGRTSPLAAMGGQR</sequence>
<dbReference type="InterPro" id="IPR051125">
    <property type="entry name" value="ABC-4/HrtB_transporter"/>
</dbReference>
<keyword evidence="6 8" id="KW-0472">Membrane</keyword>
<dbReference type="Proteomes" id="UP000276526">
    <property type="component" value="Unassembled WGS sequence"/>
</dbReference>
<evidence type="ECO:0000256" key="4">
    <source>
        <dbReference type="ARBA" id="ARBA00022692"/>
    </source>
</evidence>
<keyword evidence="4 8" id="KW-0812">Transmembrane</keyword>
<dbReference type="Pfam" id="PF02687">
    <property type="entry name" value="FtsX"/>
    <property type="match status" value="1"/>
</dbReference>
<dbReference type="GO" id="GO:0005886">
    <property type="term" value="C:plasma membrane"/>
    <property type="evidence" value="ECO:0007669"/>
    <property type="project" value="UniProtKB-SubCell"/>
</dbReference>
<dbReference type="RefSeq" id="WP_125173220.1">
    <property type="nucleotide sequence ID" value="NZ_JAPJOD010000033.1"/>
</dbReference>